<dbReference type="EMBL" id="BSXS01001493">
    <property type="protein sequence ID" value="GME76346.1"/>
    <property type="molecule type" value="Genomic_DNA"/>
</dbReference>
<protein>
    <submittedName>
        <fullName evidence="1">Unnamed protein product</fullName>
    </submittedName>
</protein>
<comment type="caution">
    <text evidence="1">The sequence shown here is derived from an EMBL/GenBank/DDBJ whole genome shotgun (WGS) entry which is preliminary data.</text>
</comment>
<dbReference type="Proteomes" id="UP001165064">
    <property type="component" value="Unassembled WGS sequence"/>
</dbReference>
<accession>A0ACB5SY75</accession>
<name>A0ACB5SY75_AMBMO</name>
<keyword evidence="2" id="KW-1185">Reference proteome</keyword>
<gene>
    <name evidence="1" type="ORF">Amon02_000255900</name>
</gene>
<proteinExistence type="predicted"/>
<organism evidence="1 2">
    <name type="scientific">Ambrosiozyma monospora</name>
    <name type="common">Yeast</name>
    <name type="synonym">Endomycopsis monosporus</name>
    <dbReference type="NCBI Taxonomy" id="43982"/>
    <lineage>
        <taxon>Eukaryota</taxon>
        <taxon>Fungi</taxon>
        <taxon>Dikarya</taxon>
        <taxon>Ascomycota</taxon>
        <taxon>Saccharomycotina</taxon>
        <taxon>Pichiomycetes</taxon>
        <taxon>Pichiales</taxon>
        <taxon>Pichiaceae</taxon>
        <taxon>Ambrosiozyma</taxon>
    </lineage>
</organism>
<reference evidence="1" key="1">
    <citation type="submission" date="2023-04" db="EMBL/GenBank/DDBJ databases">
        <title>Ambrosiozyma monospora NBRC 10751.</title>
        <authorList>
            <person name="Ichikawa N."/>
            <person name="Sato H."/>
            <person name="Tonouchi N."/>
        </authorList>
    </citation>
    <scope>NUCLEOTIDE SEQUENCE</scope>
    <source>
        <strain evidence="1">NBRC 10751</strain>
    </source>
</reference>
<evidence type="ECO:0000313" key="1">
    <source>
        <dbReference type="EMBL" id="GME76346.1"/>
    </source>
</evidence>
<evidence type="ECO:0000313" key="2">
    <source>
        <dbReference type="Proteomes" id="UP001165064"/>
    </source>
</evidence>
<sequence length="79" mass="8949">MGRPFLYAMAGYGQPGVERAAKILKAEMVRDMKLLGVKSIDELNEDLIDIESLKYKGIQTFDSLYGLNYTEMLAPKFKN</sequence>